<evidence type="ECO:0000313" key="2">
    <source>
        <dbReference type="EMBL" id="BAT82131.1"/>
    </source>
</evidence>
<protein>
    <submittedName>
        <fullName evidence="2">Uncharacterized protein</fullName>
    </submittedName>
</protein>
<evidence type="ECO:0000313" key="3">
    <source>
        <dbReference type="Proteomes" id="UP000291084"/>
    </source>
</evidence>
<dbReference type="EMBL" id="AP015036">
    <property type="protein sequence ID" value="BAT82131.1"/>
    <property type="molecule type" value="Genomic_DNA"/>
</dbReference>
<dbReference type="Proteomes" id="UP000291084">
    <property type="component" value="Chromosome 3"/>
</dbReference>
<reference evidence="2 3" key="1">
    <citation type="journal article" date="2015" name="Sci. Rep.">
        <title>The power of single molecule real-time sequencing technology in the de novo assembly of a eukaryotic genome.</title>
        <authorList>
            <person name="Sakai H."/>
            <person name="Naito K."/>
            <person name="Ogiso-Tanaka E."/>
            <person name="Takahashi Y."/>
            <person name="Iseki K."/>
            <person name="Muto C."/>
            <person name="Satou K."/>
            <person name="Teruya K."/>
            <person name="Shiroma A."/>
            <person name="Shimoji M."/>
            <person name="Hirano T."/>
            <person name="Itoh T."/>
            <person name="Kaga A."/>
            <person name="Tomooka N."/>
        </authorList>
    </citation>
    <scope>NUCLEOTIDE SEQUENCE [LARGE SCALE GENOMIC DNA]</scope>
    <source>
        <strain evidence="3">cv. Shumari</strain>
    </source>
</reference>
<name>A0A0S3RNH2_PHAAN</name>
<organism evidence="2 3">
    <name type="scientific">Vigna angularis var. angularis</name>
    <dbReference type="NCBI Taxonomy" id="157739"/>
    <lineage>
        <taxon>Eukaryota</taxon>
        <taxon>Viridiplantae</taxon>
        <taxon>Streptophyta</taxon>
        <taxon>Embryophyta</taxon>
        <taxon>Tracheophyta</taxon>
        <taxon>Spermatophyta</taxon>
        <taxon>Magnoliopsida</taxon>
        <taxon>eudicotyledons</taxon>
        <taxon>Gunneridae</taxon>
        <taxon>Pentapetalae</taxon>
        <taxon>rosids</taxon>
        <taxon>fabids</taxon>
        <taxon>Fabales</taxon>
        <taxon>Fabaceae</taxon>
        <taxon>Papilionoideae</taxon>
        <taxon>50 kb inversion clade</taxon>
        <taxon>NPAAA clade</taxon>
        <taxon>indigoferoid/millettioid clade</taxon>
        <taxon>Phaseoleae</taxon>
        <taxon>Vigna</taxon>
    </lineage>
</organism>
<evidence type="ECO:0000256" key="1">
    <source>
        <dbReference type="SAM" id="MobiDB-lite"/>
    </source>
</evidence>
<accession>A0A0S3RNH2</accession>
<keyword evidence="3" id="KW-1185">Reference proteome</keyword>
<sequence>MMQPTSEMKLVQHIQQLTVQPLRSTTSSNKAFTHLKKKTPNNEVAHGFFYEGKQHVMAKEVARPTRDFSDSSFEESTRERSPRQQTISEKR</sequence>
<proteinExistence type="predicted"/>
<gene>
    <name evidence="2" type="primary">Vigan.03G209300</name>
    <name evidence="2" type="ORF">VIGAN_03209300</name>
</gene>
<feature type="region of interest" description="Disordered" evidence="1">
    <location>
        <begin position="60"/>
        <end position="91"/>
    </location>
</feature>
<dbReference type="AlphaFoldDB" id="A0A0S3RNH2"/>